<evidence type="ECO:0000313" key="1">
    <source>
        <dbReference type="EMBL" id="KAH9306289.1"/>
    </source>
</evidence>
<dbReference type="Proteomes" id="UP000824469">
    <property type="component" value="Unassembled WGS sequence"/>
</dbReference>
<proteinExistence type="predicted"/>
<protein>
    <submittedName>
        <fullName evidence="1">Uncharacterized protein</fullName>
    </submittedName>
</protein>
<feature type="non-terminal residue" evidence="1">
    <location>
        <position position="1"/>
    </location>
</feature>
<dbReference type="EMBL" id="JAHRHJ020000008">
    <property type="protein sequence ID" value="KAH9306289.1"/>
    <property type="molecule type" value="Genomic_DNA"/>
</dbReference>
<sequence length="57" mass="7115">CRRRVTNNMDCKQLLSRLQVRLQTLFLPQDTFFLLLQWYFLFTTMPQQWKVLECHYC</sequence>
<feature type="non-terminal residue" evidence="1">
    <location>
        <position position="57"/>
    </location>
</feature>
<organism evidence="1 2">
    <name type="scientific">Taxus chinensis</name>
    <name type="common">Chinese yew</name>
    <name type="synonym">Taxus wallichiana var. chinensis</name>
    <dbReference type="NCBI Taxonomy" id="29808"/>
    <lineage>
        <taxon>Eukaryota</taxon>
        <taxon>Viridiplantae</taxon>
        <taxon>Streptophyta</taxon>
        <taxon>Embryophyta</taxon>
        <taxon>Tracheophyta</taxon>
        <taxon>Spermatophyta</taxon>
        <taxon>Pinopsida</taxon>
        <taxon>Pinidae</taxon>
        <taxon>Conifers II</taxon>
        <taxon>Cupressales</taxon>
        <taxon>Taxaceae</taxon>
        <taxon>Taxus</taxon>
    </lineage>
</organism>
<name>A0AA38KJC3_TAXCH</name>
<keyword evidence="2" id="KW-1185">Reference proteome</keyword>
<dbReference type="AlphaFoldDB" id="A0AA38KJC3"/>
<accession>A0AA38KJC3</accession>
<reference evidence="1 2" key="1">
    <citation type="journal article" date="2021" name="Nat. Plants">
        <title>The Taxus genome provides insights into paclitaxel biosynthesis.</title>
        <authorList>
            <person name="Xiong X."/>
            <person name="Gou J."/>
            <person name="Liao Q."/>
            <person name="Li Y."/>
            <person name="Zhou Q."/>
            <person name="Bi G."/>
            <person name="Li C."/>
            <person name="Du R."/>
            <person name="Wang X."/>
            <person name="Sun T."/>
            <person name="Guo L."/>
            <person name="Liang H."/>
            <person name="Lu P."/>
            <person name="Wu Y."/>
            <person name="Zhang Z."/>
            <person name="Ro D.K."/>
            <person name="Shang Y."/>
            <person name="Huang S."/>
            <person name="Yan J."/>
        </authorList>
    </citation>
    <scope>NUCLEOTIDE SEQUENCE [LARGE SCALE GENOMIC DNA]</scope>
    <source>
        <strain evidence="1">Ta-2019</strain>
    </source>
</reference>
<evidence type="ECO:0000313" key="2">
    <source>
        <dbReference type="Proteomes" id="UP000824469"/>
    </source>
</evidence>
<gene>
    <name evidence="1" type="ORF">KI387_010693</name>
</gene>
<comment type="caution">
    <text evidence="1">The sequence shown here is derived from an EMBL/GenBank/DDBJ whole genome shotgun (WGS) entry which is preliminary data.</text>
</comment>